<keyword evidence="6" id="KW-0413">Isomerase</keyword>
<keyword evidence="12" id="KW-1185">Reference proteome</keyword>
<evidence type="ECO:0000313" key="11">
    <source>
        <dbReference type="EMBL" id="WQQ25461.1"/>
    </source>
</evidence>
<dbReference type="SUPFAM" id="SSF55957">
    <property type="entry name" value="Phosphoglucomutase, C-terminal domain"/>
    <property type="match status" value="1"/>
</dbReference>
<protein>
    <submittedName>
        <fullName evidence="11">Phosphomannomutase/phosphoglucomutase</fullName>
    </submittedName>
</protein>
<dbReference type="InterPro" id="IPR016055">
    <property type="entry name" value="A-D-PHexomutase_a/b/a-I/II/III"/>
</dbReference>
<feature type="domain" description="Alpha-D-phosphohexomutase alpha/beta/alpha" evidence="9">
    <location>
        <begin position="157"/>
        <end position="257"/>
    </location>
</feature>
<dbReference type="Gene3D" id="3.30.310.50">
    <property type="entry name" value="Alpha-D-phosphohexomutase, C-terminal domain"/>
    <property type="match status" value="1"/>
</dbReference>
<dbReference type="PANTHER" id="PTHR43771">
    <property type="entry name" value="PHOSPHOMANNOMUTASE"/>
    <property type="match status" value="1"/>
</dbReference>
<evidence type="ECO:0000259" key="7">
    <source>
        <dbReference type="Pfam" id="PF00408"/>
    </source>
</evidence>
<dbReference type="Gene3D" id="3.40.120.10">
    <property type="entry name" value="Alpha-D-Glucose-1,6-Bisphosphate, subunit A, domain 3"/>
    <property type="match status" value="3"/>
</dbReference>
<feature type="domain" description="Alpha-D-phosphohexomutase alpha/beta/alpha" evidence="10">
    <location>
        <begin position="265"/>
        <end position="371"/>
    </location>
</feature>
<evidence type="ECO:0000259" key="8">
    <source>
        <dbReference type="Pfam" id="PF02878"/>
    </source>
</evidence>
<feature type="domain" description="Alpha-D-phosphohexomutase C-terminal" evidence="7">
    <location>
        <begin position="376"/>
        <end position="449"/>
    </location>
</feature>
<dbReference type="PANTHER" id="PTHR43771:SF1">
    <property type="entry name" value="PHOSPHOMANNOMUTASE"/>
    <property type="match status" value="1"/>
</dbReference>
<proteinExistence type="inferred from homology"/>
<organism evidence="11 12">
    <name type="scientific">Nocardioides bizhenqiangii</name>
    <dbReference type="NCBI Taxonomy" id="3095076"/>
    <lineage>
        <taxon>Bacteria</taxon>
        <taxon>Bacillati</taxon>
        <taxon>Actinomycetota</taxon>
        <taxon>Actinomycetes</taxon>
        <taxon>Propionibacteriales</taxon>
        <taxon>Nocardioidaceae</taxon>
        <taxon>Nocardioides</taxon>
    </lineage>
</organism>
<dbReference type="Pfam" id="PF00408">
    <property type="entry name" value="PGM_PMM_IV"/>
    <property type="match status" value="1"/>
</dbReference>
<evidence type="ECO:0000259" key="9">
    <source>
        <dbReference type="Pfam" id="PF02879"/>
    </source>
</evidence>
<dbReference type="CDD" id="cd03089">
    <property type="entry name" value="PMM_PGM"/>
    <property type="match status" value="1"/>
</dbReference>
<dbReference type="Pfam" id="PF02878">
    <property type="entry name" value="PGM_PMM_I"/>
    <property type="match status" value="1"/>
</dbReference>
<dbReference type="PRINTS" id="PR00509">
    <property type="entry name" value="PGMPMM"/>
</dbReference>
<evidence type="ECO:0000259" key="10">
    <source>
        <dbReference type="Pfam" id="PF02880"/>
    </source>
</evidence>
<name>A0ABZ0ZNC7_9ACTN</name>
<dbReference type="Pfam" id="PF02879">
    <property type="entry name" value="PGM_PMM_II"/>
    <property type="match status" value="1"/>
</dbReference>
<sequence length="456" mass="48354">MSTTSPDNVNAVFKAYDVRGTVPDQLDEDFARATGRAYVEVLGATSIVIGYDMRPSSPDLAGAFADGATSSGADVTMIGLASTDQLYFASGHLGLPGAMFTASHNPAQYNGIKMCRAYAQPVGLDSGLADIRDLVVKGASPTTARPGSISSHDVLQAYAAHLLSLAPVSGRKLKVVVDAGNGMAGHTAPAVFERLADQVELVPMYFDLDGTFPNHEANPIEAANLVDLQKRVLAEQADIGLAFDGDADRCFLVDERGQGVSPSTLTALIAARELEKEPGGTIIHNLITSRSVPEIVTERGGKPVRTRVGHSFIKETMAETDAIFGGEHSGHFYFRDFWRADSGMLAALHALAALAGTDRSLSALLAEYERYPMSGEINSEVADQAAVVAELEATYGGRDDVEVDHLDGLSVASADWAFNVRASNTEPLLRLNAEGKDSTTMAAIRDEVLSIIRGAR</sequence>
<evidence type="ECO:0000256" key="3">
    <source>
        <dbReference type="ARBA" id="ARBA00022553"/>
    </source>
</evidence>
<keyword evidence="3" id="KW-0597">Phosphoprotein</keyword>
<evidence type="ECO:0000256" key="4">
    <source>
        <dbReference type="ARBA" id="ARBA00022723"/>
    </source>
</evidence>
<dbReference type="InterPro" id="IPR005844">
    <property type="entry name" value="A-D-PHexomutase_a/b/a-I"/>
</dbReference>
<feature type="domain" description="Alpha-D-phosphohexomutase alpha/beta/alpha" evidence="8">
    <location>
        <begin position="12"/>
        <end position="124"/>
    </location>
</feature>
<reference evidence="12" key="1">
    <citation type="submission" date="2023-12" db="EMBL/GenBank/DDBJ databases">
        <title>Novel species in genus Nocardioides.</title>
        <authorList>
            <person name="Zhou H."/>
        </authorList>
    </citation>
    <scope>NUCLEOTIDE SEQUENCE [LARGE SCALE GENOMIC DNA]</scope>
    <source>
        <strain evidence="12">HM61</strain>
    </source>
</reference>
<dbReference type="NCBIfam" id="NF007088">
    <property type="entry name" value="PRK09542.1"/>
    <property type="match status" value="1"/>
</dbReference>
<evidence type="ECO:0000256" key="2">
    <source>
        <dbReference type="ARBA" id="ARBA00010231"/>
    </source>
</evidence>
<dbReference type="Proteomes" id="UP001327225">
    <property type="component" value="Chromosome"/>
</dbReference>
<gene>
    <name evidence="11" type="ORF">SHK19_16015</name>
</gene>
<evidence type="ECO:0000256" key="5">
    <source>
        <dbReference type="ARBA" id="ARBA00022842"/>
    </source>
</evidence>
<evidence type="ECO:0000256" key="6">
    <source>
        <dbReference type="ARBA" id="ARBA00023235"/>
    </source>
</evidence>
<dbReference type="InterPro" id="IPR005843">
    <property type="entry name" value="A-D-PHexomutase_C"/>
</dbReference>
<dbReference type="SUPFAM" id="SSF53738">
    <property type="entry name" value="Phosphoglucomutase, first 3 domains"/>
    <property type="match status" value="3"/>
</dbReference>
<comment type="similarity">
    <text evidence="2">Belongs to the phosphohexose mutase family.</text>
</comment>
<dbReference type="InterPro" id="IPR005845">
    <property type="entry name" value="A-D-PHexomutase_a/b/a-II"/>
</dbReference>
<dbReference type="EMBL" id="CP141059">
    <property type="protein sequence ID" value="WQQ25461.1"/>
    <property type="molecule type" value="Genomic_DNA"/>
</dbReference>
<accession>A0ABZ0ZNC7</accession>
<keyword evidence="5" id="KW-0460">Magnesium</keyword>
<dbReference type="InterPro" id="IPR036900">
    <property type="entry name" value="A-D-PHexomutase_C_sf"/>
</dbReference>
<keyword evidence="4" id="KW-0479">Metal-binding</keyword>
<evidence type="ECO:0000313" key="12">
    <source>
        <dbReference type="Proteomes" id="UP001327225"/>
    </source>
</evidence>
<dbReference type="Pfam" id="PF02880">
    <property type="entry name" value="PGM_PMM_III"/>
    <property type="match status" value="1"/>
</dbReference>
<evidence type="ECO:0000256" key="1">
    <source>
        <dbReference type="ARBA" id="ARBA00001946"/>
    </source>
</evidence>
<dbReference type="InterPro" id="IPR005846">
    <property type="entry name" value="A-D-PHexomutase_a/b/a-III"/>
</dbReference>
<dbReference type="InterPro" id="IPR005841">
    <property type="entry name" value="Alpha-D-phosphohexomutase_SF"/>
</dbReference>
<dbReference type="RefSeq" id="WP_322936840.1">
    <property type="nucleotide sequence ID" value="NZ_CP141059.1"/>
</dbReference>
<comment type="cofactor">
    <cofactor evidence="1">
        <name>Mg(2+)</name>
        <dbReference type="ChEBI" id="CHEBI:18420"/>
    </cofactor>
</comment>